<evidence type="ECO:0000256" key="2">
    <source>
        <dbReference type="ARBA" id="ARBA00023002"/>
    </source>
</evidence>
<protein>
    <recommendedName>
        <fullName evidence="3">Glutamate dehydrogenase</fullName>
    </recommendedName>
</protein>
<dbReference type="InterPro" id="IPR033922">
    <property type="entry name" value="NAD_bind_Glu_DH"/>
</dbReference>
<dbReference type="GO" id="GO:0004352">
    <property type="term" value="F:glutamate dehydrogenase (NAD+) activity"/>
    <property type="evidence" value="ECO:0007669"/>
    <property type="project" value="TreeGrafter"/>
</dbReference>
<dbReference type="GO" id="GO:0006538">
    <property type="term" value="P:L-glutamate catabolic process"/>
    <property type="evidence" value="ECO:0007669"/>
    <property type="project" value="TreeGrafter"/>
</dbReference>
<sequence length="419" mass="44902">MGDQLSGARQRLFDAAERAGVAPDLFESLKYPKETLAASIPLRRDDGRLEMVKAWRCRYDDMLGPTKGGLRFHPSTNADEVQTLAFWMMVKCALMHLPFGGGKGGMSVDYKSLSIGEKERLVRAFAERYAHIFGPGRDVPAPDVGTGPMEMSWIAEAWGWMNHRHSPDVITGKPPVDGGLDGRTPATGRGAFLALDELREALGLGEDDRRIAVQGYGSGGKWFARFAQEAGWTIVAVADSSGTAFDGDGLDLDALDKAKNDGGSVTDADGVETLDSDAVLTVEADVLVPAALGGAVTEDNAADLQCKAIVEIANGPVLPEADDILRQRGIKVAPDVLANAGGVFVSWLEWVAGRSGDFPTNDQVNDRLETRMRDRAAAVRDMADEIDSDFRTAAYAVAARRLNAALEARGACEHNGGNR</sequence>
<evidence type="ECO:0000256" key="5">
    <source>
        <dbReference type="PIRSR" id="PIRSR000185-2"/>
    </source>
</evidence>
<keyword evidence="10" id="KW-1185">Reference proteome</keyword>
<keyword evidence="5" id="KW-0520">NAD</keyword>
<keyword evidence="2 3" id="KW-0560">Oxidoreductase</keyword>
<dbReference type="RefSeq" id="WP_196104104.1">
    <property type="nucleotide sequence ID" value="NZ_CP064942.1"/>
</dbReference>
<keyword evidence="5" id="KW-0547">Nucleotide-binding</keyword>
<dbReference type="PANTHER" id="PTHR11606">
    <property type="entry name" value="GLUTAMATE DEHYDROGENASE"/>
    <property type="match status" value="1"/>
</dbReference>
<dbReference type="AlphaFoldDB" id="A0A7S9QD43"/>
<comment type="similarity">
    <text evidence="1 3 7">Belongs to the Glu/Leu/Phe/Val dehydrogenases family.</text>
</comment>
<feature type="binding site" evidence="5">
    <location>
        <position position="67"/>
    </location>
    <ligand>
        <name>substrate</name>
    </ligand>
</feature>
<dbReference type="Pfam" id="PF02812">
    <property type="entry name" value="ELFV_dehydrog_N"/>
    <property type="match status" value="1"/>
</dbReference>
<dbReference type="GO" id="GO:0000166">
    <property type="term" value="F:nucleotide binding"/>
    <property type="evidence" value="ECO:0007669"/>
    <property type="project" value="UniProtKB-KW"/>
</dbReference>
<evidence type="ECO:0000256" key="4">
    <source>
        <dbReference type="PIRSR" id="PIRSR000185-1"/>
    </source>
</evidence>
<organism evidence="9 10">
    <name type="scientific">Pontivivens ytuae</name>
    <dbReference type="NCBI Taxonomy" id="2789856"/>
    <lineage>
        <taxon>Bacteria</taxon>
        <taxon>Pseudomonadati</taxon>
        <taxon>Pseudomonadota</taxon>
        <taxon>Alphaproteobacteria</taxon>
        <taxon>Rhodobacterales</taxon>
        <taxon>Paracoccaceae</taxon>
        <taxon>Pontivivens</taxon>
    </lineage>
</organism>
<evidence type="ECO:0000256" key="3">
    <source>
        <dbReference type="PIRNR" id="PIRNR000185"/>
    </source>
</evidence>
<feature type="binding site" evidence="5">
    <location>
        <position position="346"/>
    </location>
    <ligand>
        <name>substrate</name>
    </ligand>
</feature>
<evidence type="ECO:0000259" key="8">
    <source>
        <dbReference type="SMART" id="SM00839"/>
    </source>
</evidence>
<evidence type="ECO:0000256" key="6">
    <source>
        <dbReference type="PIRSR" id="PIRSR000185-3"/>
    </source>
</evidence>
<dbReference type="InterPro" id="IPR006095">
    <property type="entry name" value="Glu/Leu/Phe/Val/Trp_DH"/>
</dbReference>
<reference evidence="9 10" key="1">
    <citation type="submission" date="2020-11" db="EMBL/GenBank/DDBJ databases">
        <title>Description of Pontivivens ytuae sp. nov. isolated from deep sea sediment of Mariana Trench.</title>
        <authorList>
            <person name="Wang Z."/>
            <person name="Sun Q.-L."/>
            <person name="Xu X.-D."/>
            <person name="Tang Y.-Z."/>
            <person name="Zhang J."/>
        </authorList>
    </citation>
    <scope>NUCLEOTIDE SEQUENCE [LARGE SCALE GENOMIC DNA]</scope>
    <source>
        <strain evidence="9 10">MT2928</strain>
    </source>
</reference>
<dbReference type="Gene3D" id="3.40.50.720">
    <property type="entry name" value="NAD(P)-binding Rossmann-like Domain"/>
    <property type="match status" value="1"/>
</dbReference>
<dbReference type="Pfam" id="PF00208">
    <property type="entry name" value="ELFV_dehydrog"/>
    <property type="match status" value="1"/>
</dbReference>
<dbReference type="SUPFAM" id="SSF51735">
    <property type="entry name" value="NAD(P)-binding Rossmann-fold domains"/>
    <property type="match status" value="1"/>
</dbReference>
<feature type="active site" description="Proton donor" evidence="4">
    <location>
        <position position="103"/>
    </location>
</feature>
<dbReference type="PANTHER" id="PTHR11606:SF13">
    <property type="entry name" value="GLUTAMATE DEHYDROGENASE 1, MITOCHONDRIAL"/>
    <property type="match status" value="1"/>
</dbReference>
<gene>
    <name evidence="9" type="ORF">I0K15_03800</name>
</gene>
<dbReference type="PIRSF" id="PIRSF000185">
    <property type="entry name" value="Glu_DH"/>
    <property type="match status" value="1"/>
</dbReference>
<feature type="site" description="Important for catalysis" evidence="6">
    <location>
        <position position="143"/>
    </location>
</feature>
<evidence type="ECO:0000313" key="10">
    <source>
        <dbReference type="Proteomes" id="UP000594800"/>
    </source>
</evidence>
<proteinExistence type="inferred from homology"/>
<dbReference type="InterPro" id="IPR006097">
    <property type="entry name" value="Glu/Leu/Phe/Val/Trp_DH_dimer"/>
</dbReference>
<accession>A0A7S9QD43</accession>
<dbReference type="KEGG" id="poz:I0K15_03800"/>
<dbReference type="SUPFAM" id="SSF53223">
    <property type="entry name" value="Aminoacid dehydrogenase-like, N-terminal domain"/>
    <property type="match status" value="1"/>
</dbReference>
<dbReference type="InterPro" id="IPR014362">
    <property type="entry name" value="Glu_DH"/>
</dbReference>
<dbReference type="InterPro" id="IPR036291">
    <property type="entry name" value="NAD(P)-bd_dom_sf"/>
</dbReference>
<dbReference type="SMART" id="SM00839">
    <property type="entry name" value="ELFV_dehydrog"/>
    <property type="match status" value="1"/>
</dbReference>
<dbReference type="EMBL" id="CP064942">
    <property type="protein sequence ID" value="QPH54903.1"/>
    <property type="molecule type" value="Genomic_DNA"/>
</dbReference>
<evidence type="ECO:0000256" key="1">
    <source>
        <dbReference type="ARBA" id="ARBA00006382"/>
    </source>
</evidence>
<dbReference type="Gene3D" id="3.40.50.10860">
    <property type="entry name" value="Leucine Dehydrogenase, chain A, domain 1"/>
    <property type="match status" value="1"/>
</dbReference>
<dbReference type="InterPro" id="IPR006096">
    <property type="entry name" value="Glu/Leu/Phe/Val/Trp_DH_C"/>
</dbReference>
<feature type="binding site" evidence="5">
    <location>
        <position position="91"/>
    </location>
    <ligand>
        <name>substrate</name>
    </ligand>
</feature>
<evidence type="ECO:0000256" key="7">
    <source>
        <dbReference type="RuleBase" id="RU004417"/>
    </source>
</evidence>
<dbReference type="PRINTS" id="PR00082">
    <property type="entry name" value="GLFDHDRGNASE"/>
</dbReference>
<dbReference type="InterPro" id="IPR046346">
    <property type="entry name" value="Aminoacid_DH-like_N_sf"/>
</dbReference>
<feature type="binding site" evidence="5">
    <location>
        <position position="187"/>
    </location>
    <ligand>
        <name>NAD(+)</name>
        <dbReference type="ChEBI" id="CHEBI:57540"/>
    </ligand>
</feature>
<evidence type="ECO:0000313" key="9">
    <source>
        <dbReference type="EMBL" id="QPH54903.1"/>
    </source>
</evidence>
<feature type="domain" description="Glutamate/phenylalanine/leucine/valine/L-tryptophan dehydrogenase C-terminal" evidence="8">
    <location>
        <begin position="180"/>
        <end position="410"/>
    </location>
</feature>
<dbReference type="CDD" id="cd01076">
    <property type="entry name" value="NAD_bind_1_Glu_DH"/>
    <property type="match status" value="1"/>
</dbReference>
<dbReference type="Proteomes" id="UP000594800">
    <property type="component" value="Chromosome"/>
</dbReference>
<name>A0A7S9QD43_9RHOB</name>